<dbReference type="AlphaFoldDB" id="A0A7L0W202"/>
<keyword evidence="5" id="KW-1185">Reference proteome</keyword>
<sequence>REVREDELRRFAARVAAQLQGPEPGPEAADCLQRLHLILAASKRPRRLDGKLVELLQTVLCSPQCPEQIQLLCAAILREMSPCDDLTLSCDRIQDTKLLSLVSSVLLAQAEEKAGASAVGQRIVKVLEGRLPEGQSSRYLLPILSNVISLSPEALTEEQTNVISKKMADWLRYASIQQGVAQPSGGFFSSPRTRQPGPVTEVDGAIATDFFTVLSLGQYYTEDQWLNMQAFSMLRKWLLCYGGKGLNTPSSGDKSEVDRSVMSMVATTSMSSRQLSPKERLREKAFEYCQRLIEQSNRQALKKADGDLQKACLIEAVTIMDIICKQDSSYVYRAASFLKILHSRISGDATYARALLPIAQFFLNHGEMAAVDSDAIYKHLFTDIPAQLFHNSSLAFEFVLFCKDNSQLFTETSSIFRQSFPNLFKFLAWNSPPLISEFVDLLPFLLDAGTAIEIFHLLLDLPCLTAALDVQMRSTSLPASEKAACDPAVKPATCLEAFRHPLYKSAFQYLLRIESASEDSPERLIPLRQLLASLASSPRVVQCADTVPVLLELFFSVVAEFADAPLMNQLVVLLLQRSDQLYEIPAFKDEVHRVLSSQLVMLCKLRPALVVELSKELLEFSGTASNIQSREPVFTHVVWAIGEYMSVSYDKRCTVEQINRFFETLEAVLFEVTQVRPLASIPSYAPRAIAVLMTALTKLAARSQDLIPRVSLFLSKMRTFVQSPAVTSMYCEEDREEILTRATELMNLLKMPSVAQFVFTPPADVAHTRFQREVNDTLPSALRIVTRLLEPAPGFVPG</sequence>
<evidence type="ECO:0000313" key="4">
    <source>
        <dbReference type="EMBL" id="NXL85441.1"/>
    </source>
</evidence>
<reference evidence="4 5" key="1">
    <citation type="submission" date="2019-09" db="EMBL/GenBank/DDBJ databases">
        <title>Bird 10,000 Genomes (B10K) Project - Family phase.</title>
        <authorList>
            <person name="Zhang G."/>
        </authorList>
    </citation>
    <scope>NUCLEOTIDE SEQUENCE [LARGE SCALE GENOMIC DNA]</scope>
    <source>
        <strain evidence="4">B10K-DU-001-39</strain>
        <tissue evidence="4">Muscle</tissue>
    </source>
</reference>
<dbReference type="PANTHER" id="PTHR46488">
    <property type="entry name" value="AP-5 COMPLEX SUBUNIT ZETA-1"/>
    <property type="match status" value="1"/>
</dbReference>
<dbReference type="GO" id="GO:0044599">
    <property type="term" value="C:AP-5 adaptor complex"/>
    <property type="evidence" value="ECO:0007669"/>
    <property type="project" value="InterPro"/>
</dbReference>
<dbReference type="OrthoDB" id="744564at2759"/>
<feature type="domain" description="AP-5 complex subunit zeta-1 N-terminal TPR" evidence="2">
    <location>
        <begin position="1"/>
        <end position="266"/>
    </location>
</feature>
<evidence type="ECO:0000259" key="1">
    <source>
        <dbReference type="Pfam" id="PF14764"/>
    </source>
</evidence>
<proteinExistence type="predicted"/>
<accession>A0A7L0W202</accession>
<name>A0A7L0W202_ALELA</name>
<dbReference type="InterPro" id="IPR011989">
    <property type="entry name" value="ARM-like"/>
</dbReference>
<dbReference type="InterPro" id="IPR056856">
    <property type="entry name" value="TPR_AP5Z1_C"/>
</dbReference>
<organism evidence="4 5">
    <name type="scientific">Alectura lathami</name>
    <name type="common">Australian brush turkey</name>
    <dbReference type="NCBI Taxonomy" id="81907"/>
    <lineage>
        <taxon>Eukaryota</taxon>
        <taxon>Metazoa</taxon>
        <taxon>Chordata</taxon>
        <taxon>Craniata</taxon>
        <taxon>Vertebrata</taxon>
        <taxon>Euteleostomi</taxon>
        <taxon>Archelosauria</taxon>
        <taxon>Archosauria</taxon>
        <taxon>Dinosauria</taxon>
        <taxon>Saurischia</taxon>
        <taxon>Theropoda</taxon>
        <taxon>Coelurosauria</taxon>
        <taxon>Aves</taxon>
        <taxon>Neognathae</taxon>
        <taxon>Galloanserae</taxon>
        <taxon>Galliformes</taxon>
        <taxon>Megapodiidae</taxon>
        <taxon>Alectura</taxon>
    </lineage>
</organism>
<feature type="non-terminal residue" evidence="4">
    <location>
        <position position="1"/>
    </location>
</feature>
<protein>
    <submittedName>
        <fullName evidence="4">AP5Z1 protein</fullName>
    </submittedName>
</protein>
<evidence type="ECO:0000313" key="5">
    <source>
        <dbReference type="Proteomes" id="UP000562322"/>
    </source>
</evidence>
<dbReference type="InterPro" id="IPR056857">
    <property type="entry name" value="TPR_AP5Z1_N"/>
</dbReference>
<gene>
    <name evidence="4" type="primary">Ap5z1</name>
    <name evidence="4" type="ORF">ALELAT_R10846</name>
</gene>
<dbReference type="Pfam" id="PF25154">
    <property type="entry name" value="TPR_AP5Z1_C"/>
    <property type="match status" value="1"/>
</dbReference>
<dbReference type="Gene3D" id="1.25.10.10">
    <property type="entry name" value="Leucine-rich Repeat Variant"/>
    <property type="match status" value="1"/>
</dbReference>
<feature type="domain" description="AP-5 complex subunit zeta-1 C-terminal TPR" evidence="3">
    <location>
        <begin position="437"/>
        <end position="788"/>
    </location>
</feature>
<dbReference type="Pfam" id="PF14764">
    <property type="entry name" value="SPG48"/>
    <property type="match status" value="1"/>
</dbReference>
<dbReference type="Proteomes" id="UP000562322">
    <property type="component" value="Unassembled WGS sequence"/>
</dbReference>
<feature type="domain" description="AP-5 complex subunit zeta-1 ARM repeats" evidence="1">
    <location>
        <begin position="308"/>
        <end position="425"/>
    </location>
</feature>
<dbReference type="Pfam" id="PF25153">
    <property type="entry name" value="TPR_AP5Z1"/>
    <property type="match status" value="1"/>
</dbReference>
<dbReference type="EMBL" id="VXAV01002431">
    <property type="protein sequence ID" value="NXL85441.1"/>
    <property type="molecule type" value="Genomic_DNA"/>
</dbReference>
<feature type="non-terminal residue" evidence="4">
    <location>
        <position position="798"/>
    </location>
</feature>
<dbReference type="PANTHER" id="PTHR46488:SF1">
    <property type="entry name" value="AP-5 COMPLEX SUBUNIT ZETA-1"/>
    <property type="match status" value="1"/>
</dbReference>
<dbReference type="InterPro" id="IPR055450">
    <property type="entry name" value="AP5Z1_ARM"/>
</dbReference>
<evidence type="ECO:0000259" key="2">
    <source>
        <dbReference type="Pfam" id="PF25153"/>
    </source>
</evidence>
<comment type="caution">
    <text evidence="4">The sequence shown here is derived from an EMBL/GenBank/DDBJ whole genome shotgun (WGS) entry which is preliminary data.</text>
</comment>
<evidence type="ECO:0000259" key="3">
    <source>
        <dbReference type="Pfam" id="PF25154"/>
    </source>
</evidence>
<dbReference type="InterPro" id="IPR028222">
    <property type="entry name" value="AP5Z1"/>
</dbReference>